<reference evidence="1 2" key="1">
    <citation type="journal article" date="2005" name="Nature">
        <title>Initial sequence of the chimpanzee genome and comparison with the human genome.</title>
        <authorList>
            <consortium name="Chimpanzee sequencing and analysis consortium"/>
        </authorList>
    </citation>
    <scope>NUCLEOTIDE SEQUENCE [LARGE SCALE GENOMIC DNA]</scope>
</reference>
<proteinExistence type="predicted"/>
<reference evidence="1" key="2">
    <citation type="submission" date="2025-08" db="UniProtKB">
        <authorList>
            <consortium name="Ensembl"/>
        </authorList>
    </citation>
    <scope>IDENTIFICATION</scope>
</reference>
<dbReference type="Bgee" id="ENSPTRG00000047293">
    <property type="expression patterns" value="Expressed in skeletal muscle tissue and 20 other cell types or tissues"/>
</dbReference>
<accession>A0A2J8N3X6</accession>
<keyword evidence="2" id="KW-1185">Reference proteome</keyword>
<dbReference type="Ensembl" id="ENSPTRT00000085938.1">
    <property type="protein sequence ID" value="ENSPTRP00000074332.1"/>
    <property type="gene ID" value="ENSPTRG00000047293.1"/>
</dbReference>
<dbReference type="GeneTree" id="ENSGT00940000155337"/>
<dbReference type="Proteomes" id="UP000002277">
    <property type="component" value="Chromosome 2A"/>
</dbReference>
<evidence type="ECO:0000313" key="2">
    <source>
        <dbReference type="Proteomes" id="UP000002277"/>
    </source>
</evidence>
<accession>A0A2I3SCW2</accession>
<protein>
    <submittedName>
        <fullName evidence="1">Galectin like</fullName>
    </submittedName>
</protein>
<dbReference type="AlphaFoldDB" id="A0A2I3SCW2"/>
<evidence type="ECO:0000313" key="3">
    <source>
        <dbReference type="VGNC" id="VGNC:10698"/>
    </source>
</evidence>
<reference evidence="1" key="3">
    <citation type="submission" date="2025-09" db="UniProtKB">
        <authorList>
            <consortium name="Ensembl"/>
        </authorList>
    </citation>
    <scope>IDENTIFICATION</scope>
</reference>
<gene>
    <name evidence="1 3" type="primary">LGALSL</name>
</gene>
<organism evidence="1 2">
    <name type="scientific">Pan troglodytes</name>
    <name type="common">Chimpanzee</name>
    <dbReference type="NCBI Taxonomy" id="9598"/>
    <lineage>
        <taxon>Eukaryota</taxon>
        <taxon>Metazoa</taxon>
        <taxon>Chordata</taxon>
        <taxon>Craniata</taxon>
        <taxon>Vertebrata</taxon>
        <taxon>Euteleostomi</taxon>
        <taxon>Mammalia</taxon>
        <taxon>Eutheria</taxon>
        <taxon>Euarchontoglires</taxon>
        <taxon>Primates</taxon>
        <taxon>Haplorrhini</taxon>
        <taxon>Catarrhini</taxon>
        <taxon>Hominidae</taxon>
        <taxon>Pan</taxon>
    </lineage>
</organism>
<sequence length="53" mass="5729">MAGSVADSDAVVLCNQLDLWGLGRPSCRCGNRTQSCVHRSAATQKFLYIWGEG</sequence>
<name>A0A2I3SCW2_PANTR</name>
<dbReference type="VGNC" id="VGNC:10698">
    <property type="gene designation" value="LGALSL"/>
</dbReference>
<evidence type="ECO:0000313" key="1">
    <source>
        <dbReference type="Ensembl" id="ENSPTRP00000074332.1"/>
    </source>
</evidence>
<dbReference type="EMBL" id="AACZ04063533">
    <property type="status" value="NOT_ANNOTATED_CDS"/>
    <property type="molecule type" value="Genomic_DNA"/>
</dbReference>